<dbReference type="Gene3D" id="1.10.260.40">
    <property type="entry name" value="lambda repressor-like DNA-binding domains"/>
    <property type="match status" value="1"/>
</dbReference>
<organism evidence="3 4">
    <name type="scientific">Leeia speluncae</name>
    <dbReference type="NCBI Taxonomy" id="2884804"/>
    <lineage>
        <taxon>Bacteria</taxon>
        <taxon>Pseudomonadati</taxon>
        <taxon>Pseudomonadota</taxon>
        <taxon>Betaproteobacteria</taxon>
        <taxon>Neisseriales</taxon>
        <taxon>Leeiaceae</taxon>
        <taxon>Leeia</taxon>
    </lineage>
</organism>
<sequence>MTTHHLEEESPPKIGSLIQSLRTQRGMTLEDLSRIAGVSKSMLSEIERDRANPTIAVTWRLANAFGMGLDQLFASTVEDSATIQLVSVPETPTMSSNFHHYQLRILGPMSLAGKYEWYELILAKEGKLQSEAHDPGTEEHLTVISGEVEITQNGQIQIVQQGETARYKADVPHTIQNLRTGETRGLLVVIHNNS</sequence>
<dbReference type="RefSeq" id="WP_227182218.1">
    <property type="nucleotide sequence ID" value="NZ_JAJBZT010000018.1"/>
</dbReference>
<keyword evidence="4" id="KW-1185">Reference proteome</keyword>
<dbReference type="InterPro" id="IPR050807">
    <property type="entry name" value="TransReg_Diox_bact_type"/>
</dbReference>
<evidence type="ECO:0000313" key="3">
    <source>
        <dbReference type="EMBL" id="MCB6185386.1"/>
    </source>
</evidence>
<proteinExistence type="predicted"/>
<dbReference type="PANTHER" id="PTHR46797">
    <property type="entry name" value="HTH-TYPE TRANSCRIPTIONAL REGULATOR"/>
    <property type="match status" value="1"/>
</dbReference>
<protein>
    <submittedName>
        <fullName evidence="3">XRE family transcriptional regulator</fullName>
    </submittedName>
</protein>
<name>A0ABS8DAZ2_9NEIS</name>
<keyword evidence="1" id="KW-0238">DNA-binding</keyword>
<dbReference type="Gene3D" id="2.60.120.10">
    <property type="entry name" value="Jelly Rolls"/>
    <property type="match status" value="1"/>
</dbReference>
<dbReference type="Pfam" id="PF01381">
    <property type="entry name" value="HTH_3"/>
    <property type="match status" value="1"/>
</dbReference>
<dbReference type="CDD" id="cd02209">
    <property type="entry name" value="cupin_XRE_C"/>
    <property type="match status" value="1"/>
</dbReference>
<dbReference type="CDD" id="cd00093">
    <property type="entry name" value="HTH_XRE"/>
    <property type="match status" value="1"/>
</dbReference>
<dbReference type="InterPro" id="IPR013096">
    <property type="entry name" value="Cupin_2"/>
</dbReference>
<dbReference type="EMBL" id="JAJBZT010000018">
    <property type="protein sequence ID" value="MCB6185386.1"/>
    <property type="molecule type" value="Genomic_DNA"/>
</dbReference>
<feature type="domain" description="HTH cro/C1-type" evidence="2">
    <location>
        <begin position="18"/>
        <end position="72"/>
    </location>
</feature>
<dbReference type="PROSITE" id="PS50943">
    <property type="entry name" value="HTH_CROC1"/>
    <property type="match status" value="1"/>
</dbReference>
<dbReference type="SUPFAM" id="SSF51182">
    <property type="entry name" value="RmlC-like cupins"/>
    <property type="match status" value="1"/>
</dbReference>
<evidence type="ECO:0000259" key="2">
    <source>
        <dbReference type="PROSITE" id="PS50943"/>
    </source>
</evidence>
<dbReference type="InterPro" id="IPR014710">
    <property type="entry name" value="RmlC-like_jellyroll"/>
</dbReference>
<dbReference type="Proteomes" id="UP001165395">
    <property type="component" value="Unassembled WGS sequence"/>
</dbReference>
<accession>A0ABS8DAZ2</accession>
<dbReference type="PANTHER" id="PTHR46797:SF1">
    <property type="entry name" value="METHYLPHOSPHONATE SYNTHASE"/>
    <property type="match status" value="1"/>
</dbReference>
<dbReference type="SUPFAM" id="SSF47413">
    <property type="entry name" value="lambda repressor-like DNA-binding domains"/>
    <property type="match status" value="1"/>
</dbReference>
<evidence type="ECO:0000313" key="4">
    <source>
        <dbReference type="Proteomes" id="UP001165395"/>
    </source>
</evidence>
<reference evidence="3" key="1">
    <citation type="submission" date="2021-10" db="EMBL/GenBank/DDBJ databases">
        <title>The complete genome sequence of Leeia sp. TBRC 13508.</title>
        <authorList>
            <person name="Charoenyingcharoen P."/>
            <person name="Yukphan P."/>
        </authorList>
    </citation>
    <scope>NUCLEOTIDE SEQUENCE</scope>
    <source>
        <strain evidence="3">TBRC 13508</strain>
    </source>
</reference>
<gene>
    <name evidence="3" type="ORF">LIN78_17705</name>
</gene>
<comment type="caution">
    <text evidence="3">The sequence shown here is derived from an EMBL/GenBank/DDBJ whole genome shotgun (WGS) entry which is preliminary data.</text>
</comment>
<dbReference type="InterPro" id="IPR010982">
    <property type="entry name" value="Lambda_DNA-bd_dom_sf"/>
</dbReference>
<dbReference type="InterPro" id="IPR001387">
    <property type="entry name" value="Cro/C1-type_HTH"/>
</dbReference>
<evidence type="ECO:0000256" key="1">
    <source>
        <dbReference type="ARBA" id="ARBA00023125"/>
    </source>
</evidence>
<dbReference type="Pfam" id="PF07883">
    <property type="entry name" value="Cupin_2"/>
    <property type="match status" value="1"/>
</dbReference>
<dbReference type="InterPro" id="IPR011051">
    <property type="entry name" value="RmlC_Cupin_sf"/>
</dbReference>
<dbReference type="SMART" id="SM00530">
    <property type="entry name" value="HTH_XRE"/>
    <property type="match status" value="1"/>
</dbReference>